<organism evidence="1">
    <name type="scientific">marine sediment metagenome</name>
    <dbReference type="NCBI Taxonomy" id="412755"/>
    <lineage>
        <taxon>unclassified sequences</taxon>
        <taxon>metagenomes</taxon>
        <taxon>ecological metagenomes</taxon>
    </lineage>
</organism>
<name>A0A0F9MBG1_9ZZZZ</name>
<comment type="caution">
    <text evidence="1">The sequence shown here is derived from an EMBL/GenBank/DDBJ whole genome shotgun (WGS) entry which is preliminary data.</text>
</comment>
<evidence type="ECO:0000313" key="1">
    <source>
        <dbReference type="EMBL" id="KKM96661.1"/>
    </source>
</evidence>
<dbReference type="EMBL" id="LAZR01005850">
    <property type="protein sequence ID" value="KKM96661.1"/>
    <property type="molecule type" value="Genomic_DNA"/>
</dbReference>
<dbReference type="AlphaFoldDB" id="A0A0F9MBG1"/>
<gene>
    <name evidence="1" type="ORF">LCGC14_1175930</name>
</gene>
<protein>
    <submittedName>
        <fullName evidence="1">Uncharacterized protein</fullName>
    </submittedName>
</protein>
<reference evidence="1" key="1">
    <citation type="journal article" date="2015" name="Nature">
        <title>Complex archaea that bridge the gap between prokaryotes and eukaryotes.</title>
        <authorList>
            <person name="Spang A."/>
            <person name="Saw J.H."/>
            <person name="Jorgensen S.L."/>
            <person name="Zaremba-Niedzwiedzka K."/>
            <person name="Martijn J."/>
            <person name="Lind A.E."/>
            <person name="van Eijk R."/>
            <person name="Schleper C."/>
            <person name="Guy L."/>
            <person name="Ettema T.J."/>
        </authorList>
    </citation>
    <scope>NUCLEOTIDE SEQUENCE</scope>
</reference>
<proteinExistence type="predicted"/>
<sequence>QDYNMLKILNTSDEVIEFKEFEINPIARVW</sequence>
<accession>A0A0F9MBG1</accession>
<feature type="non-terminal residue" evidence="1">
    <location>
        <position position="1"/>
    </location>
</feature>